<organism evidence="14 15">
    <name type="scientific">Dictyocaulus viviparus</name>
    <name type="common">Bovine lungworm</name>
    <dbReference type="NCBI Taxonomy" id="29172"/>
    <lineage>
        <taxon>Eukaryota</taxon>
        <taxon>Metazoa</taxon>
        <taxon>Ecdysozoa</taxon>
        <taxon>Nematoda</taxon>
        <taxon>Chromadorea</taxon>
        <taxon>Rhabditida</taxon>
        <taxon>Rhabditina</taxon>
        <taxon>Rhabditomorpha</taxon>
        <taxon>Strongyloidea</taxon>
        <taxon>Metastrongylidae</taxon>
        <taxon>Dictyocaulus</taxon>
    </lineage>
</organism>
<keyword evidence="13" id="KW-1133">Transmembrane helix</keyword>
<evidence type="ECO:0000256" key="12">
    <source>
        <dbReference type="ARBA" id="ARBA00048647"/>
    </source>
</evidence>
<evidence type="ECO:0000256" key="10">
    <source>
        <dbReference type="ARBA" id="ARBA00033083"/>
    </source>
</evidence>
<dbReference type="PANTHER" id="PTHR13398:SF0">
    <property type="entry name" value="GDP-FUCOSE PROTEIN O-FUCOSYLTRANSFERASE 2"/>
    <property type="match status" value="1"/>
</dbReference>
<evidence type="ECO:0000256" key="4">
    <source>
        <dbReference type="ARBA" id="ARBA00022679"/>
    </source>
</evidence>
<feature type="transmembrane region" description="Helical" evidence="13">
    <location>
        <begin position="249"/>
        <end position="271"/>
    </location>
</feature>
<keyword evidence="7" id="KW-0119">Carbohydrate metabolism</keyword>
<keyword evidence="13" id="KW-0472">Membrane</keyword>
<keyword evidence="4" id="KW-0808">Transferase</keyword>
<keyword evidence="5" id="KW-0256">Endoplasmic reticulum</keyword>
<evidence type="ECO:0000256" key="6">
    <source>
        <dbReference type="ARBA" id="ARBA00023253"/>
    </source>
</evidence>
<dbReference type="PANTHER" id="PTHR13398">
    <property type="entry name" value="GDP-FUCOSE PROTEIN O-FUCOSYLTRANSFERASE 2"/>
    <property type="match status" value="1"/>
</dbReference>
<evidence type="ECO:0000256" key="11">
    <source>
        <dbReference type="ARBA" id="ARBA00047273"/>
    </source>
</evidence>
<dbReference type="Gene3D" id="3.40.50.11340">
    <property type="match status" value="1"/>
</dbReference>
<comment type="subcellular location">
    <subcellularLocation>
        <location evidence="1">Endoplasmic reticulum</location>
    </subcellularLocation>
</comment>
<reference evidence="14 15" key="1">
    <citation type="submission" date="2013-11" db="EMBL/GenBank/DDBJ databases">
        <title>Draft genome of the bovine lungworm Dictyocaulus viviparus.</title>
        <authorList>
            <person name="Mitreva M."/>
        </authorList>
    </citation>
    <scope>NUCLEOTIDE SEQUENCE [LARGE SCALE GENOMIC DNA]</scope>
    <source>
        <strain evidence="14 15">HannoverDv2000</strain>
    </source>
</reference>
<comment type="pathway">
    <text evidence="2">Protein modification; protein glycosylation.</text>
</comment>
<dbReference type="EMBL" id="KN716290">
    <property type="protein sequence ID" value="KJH47843.1"/>
    <property type="molecule type" value="Genomic_DNA"/>
</dbReference>
<dbReference type="AlphaFoldDB" id="A0A0D8XTA6"/>
<protein>
    <recommendedName>
        <fullName evidence="9">GDP-fucose protein O-fucosyltransferase 2</fullName>
        <ecNumber evidence="3">2.4.1.221</ecNumber>
    </recommendedName>
    <alternativeName>
        <fullName evidence="10">Peptide-O-fucosyltransferase 2</fullName>
    </alternativeName>
</protein>
<evidence type="ECO:0000256" key="8">
    <source>
        <dbReference type="ARBA" id="ARBA00025803"/>
    </source>
</evidence>
<accession>A0A0D8XTA6</accession>
<dbReference type="STRING" id="29172.A0A0D8XTA6"/>
<reference evidence="15" key="2">
    <citation type="journal article" date="2016" name="Sci. Rep.">
        <title>Dictyocaulus viviparus genome, variome and transcriptome elucidate lungworm biology and support future intervention.</title>
        <authorList>
            <person name="McNulty S.N."/>
            <person name="Strube C."/>
            <person name="Rosa B.A."/>
            <person name="Martin J.C."/>
            <person name="Tyagi R."/>
            <person name="Choi Y.J."/>
            <person name="Wang Q."/>
            <person name="Hallsworth Pepin K."/>
            <person name="Zhang X."/>
            <person name="Ozersky P."/>
            <person name="Wilson R.K."/>
            <person name="Sternberg P.W."/>
            <person name="Gasser R.B."/>
            <person name="Mitreva M."/>
        </authorList>
    </citation>
    <scope>NUCLEOTIDE SEQUENCE [LARGE SCALE GENOMIC DNA]</scope>
    <source>
        <strain evidence="15">HannoverDv2000</strain>
    </source>
</reference>
<dbReference type="Gene3D" id="3.40.50.11350">
    <property type="match status" value="2"/>
</dbReference>
<dbReference type="EC" id="2.4.1.221" evidence="3"/>
<dbReference type="InterPro" id="IPR019378">
    <property type="entry name" value="GDP-Fuc_O-FucTrfase"/>
</dbReference>
<evidence type="ECO:0000313" key="14">
    <source>
        <dbReference type="EMBL" id="KJH47843.1"/>
    </source>
</evidence>
<keyword evidence="13" id="KW-0812">Transmembrane</keyword>
<dbReference type="Proteomes" id="UP000053766">
    <property type="component" value="Unassembled WGS sequence"/>
</dbReference>
<evidence type="ECO:0000256" key="2">
    <source>
        <dbReference type="ARBA" id="ARBA00004922"/>
    </source>
</evidence>
<comment type="catalytic activity">
    <reaction evidence="11">
        <text>L-threonyl-[protein] + GDP-beta-L-fucose = 3-O-(alpha-L-fucosyl)-L-threonyl-[protein] + GDP + H(+)</text>
        <dbReference type="Rhea" id="RHEA:70491"/>
        <dbReference type="Rhea" id="RHEA-COMP:11060"/>
        <dbReference type="Rhea" id="RHEA-COMP:17915"/>
        <dbReference type="ChEBI" id="CHEBI:15378"/>
        <dbReference type="ChEBI" id="CHEBI:30013"/>
        <dbReference type="ChEBI" id="CHEBI:57273"/>
        <dbReference type="ChEBI" id="CHEBI:58189"/>
        <dbReference type="ChEBI" id="CHEBI:189631"/>
        <dbReference type="EC" id="2.4.1.221"/>
    </reaction>
    <physiologicalReaction direction="left-to-right" evidence="11">
        <dbReference type="Rhea" id="RHEA:70492"/>
    </physiologicalReaction>
</comment>
<gene>
    <name evidence="14" type="ORF">DICVIV_06038</name>
</gene>
<evidence type="ECO:0000256" key="5">
    <source>
        <dbReference type="ARBA" id="ARBA00022824"/>
    </source>
</evidence>
<keyword evidence="15" id="KW-1185">Reference proteome</keyword>
<dbReference type="Pfam" id="PF10250">
    <property type="entry name" value="O-FucT"/>
    <property type="match status" value="1"/>
</dbReference>
<comment type="similarity">
    <text evidence="8">Belongs to the glycosyltransferase 68 family.</text>
</comment>
<name>A0A0D8XTA6_DICVI</name>
<dbReference type="OrthoDB" id="422368at2759"/>
<comment type="catalytic activity">
    <reaction evidence="12">
        <text>L-seryl-[protein] + GDP-beta-L-fucose = 3-O-(alpha-L-fucosyl)-L-seryl-[protein] + GDP + H(+)</text>
        <dbReference type="Rhea" id="RHEA:63644"/>
        <dbReference type="Rhea" id="RHEA-COMP:9863"/>
        <dbReference type="Rhea" id="RHEA-COMP:17914"/>
        <dbReference type="ChEBI" id="CHEBI:15378"/>
        <dbReference type="ChEBI" id="CHEBI:29999"/>
        <dbReference type="ChEBI" id="CHEBI:57273"/>
        <dbReference type="ChEBI" id="CHEBI:58189"/>
        <dbReference type="ChEBI" id="CHEBI:189632"/>
        <dbReference type="EC" id="2.4.1.221"/>
    </reaction>
    <physiologicalReaction direction="left-to-right" evidence="12">
        <dbReference type="Rhea" id="RHEA:63645"/>
    </physiologicalReaction>
</comment>
<proteinExistence type="inferred from homology"/>
<evidence type="ECO:0000313" key="15">
    <source>
        <dbReference type="Proteomes" id="UP000053766"/>
    </source>
</evidence>
<evidence type="ECO:0000256" key="1">
    <source>
        <dbReference type="ARBA" id="ARBA00004240"/>
    </source>
</evidence>
<dbReference type="GO" id="GO:0006004">
    <property type="term" value="P:fucose metabolic process"/>
    <property type="evidence" value="ECO:0007669"/>
    <property type="project" value="UniProtKB-KW"/>
</dbReference>
<evidence type="ECO:0000256" key="9">
    <source>
        <dbReference type="ARBA" id="ARBA00026232"/>
    </source>
</evidence>
<sequence>MTLACMPFHSYETYSYFNGETCKLYLWLLTEYGALIDQVVYLQPYKEGWSDDYVMKYDSRNCIDGSRFYIKEGDLWNGWFFSYEEVRAKKFECISIQGDSDTLKQLILNRYDNASSIFVDRGEAILHQHYGDVHYWEARRSMRYAKHLIEVGDLFRKSELESTDEHDNTHLAASFRMDNRNRVAVGGNFLCAHWRRGDFLRARGDQLPSVHGTAKQSRKQSSYFMVGALIRYNSTEVPVNLRYDRLSPFLLPPAVIGSIASVFCFGLTVFFNDLEQPLWNYPTMKDLNELCEKMDVKRLFLATDATDEEVEQLSKMLHVPVLRFRDPKLLDGAVSIVDQWICAHAKMFVGSYESTFSYRIQEDREILGFAPMTTFNRLCPDRLHNCEQPAKWTIVYE</sequence>
<dbReference type="GO" id="GO:0005783">
    <property type="term" value="C:endoplasmic reticulum"/>
    <property type="evidence" value="ECO:0007669"/>
    <property type="project" value="UniProtKB-SubCell"/>
</dbReference>
<evidence type="ECO:0000256" key="3">
    <source>
        <dbReference type="ARBA" id="ARBA00012196"/>
    </source>
</evidence>
<dbReference type="GO" id="GO:0046922">
    <property type="term" value="F:peptide-O-fucosyltransferase activity"/>
    <property type="evidence" value="ECO:0007669"/>
    <property type="project" value="UniProtKB-EC"/>
</dbReference>
<evidence type="ECO:0000256" key="13">
    <source>
        <dbReference type="SAM" id="Phobius"/>
    </source>
</evidence>
<keyword evidence="6" id="KW-0294">Fucose metabolism</keyword>
<dbReference type="InterPro" id="IPR045130">
    <property type="entry name" value="OFUT2-like"/>
</dbReference>
<evidence type="ECO:0000256" key="7">
    <source>
        <dbReference type="ARBA" id="ARBA00023277"/>
    </source>
</evidence>